<dbReference type="HOGENOM" id="CLU_2422749_0_0_7"/>
<dbReference type="Proteomes" id="UP000057609">
    <property type="component" value="Chromosome"/>
</dbReference>
<feature type="transmembrane region" description="Helical" evidence="1">
    <location>
        <begin position="34"/>
        <end position="53"/>
    </location>
</feature>
<evidence type="ECO:0000313" key="3">
    <source>
        <dbReference type="Proteomes" id="UP000057609"/>
    </source>
</evidence>
<gene>
    <name evidence="2" type="ORF">GPICK_04340</name>
</gene>
<dbReference type="AlphaFoldDB" id="A0A0B5BCA7"/>
<keyword evidence="1" id="KW-0812">Transmembrane</keyword>
<dbReference type="OrthoDB" id="5397355at2"/>
<keyword evidence="3" id="KW-1185">Reference proteome</keyword>
<keyword evidence="1" id="KW-1133">Transmembrane helix</keyword>
<evidence type="ECO:0000256" key="1">
    <source>
        <dbReference type="SAM" id="Phobius"/>
    </source>
</evidence>
<dbReference type="RefSeq" id="WP_039740788.1">
    <property type="nucleotide sequence ID" value="NZ_CP009788.1"/>
</dbReference>
<keyword evidence="1" id="KW-0472">Membrane</keyword>
<accession>A0A0B5BCA7</accession>
<dbReference type="KEGG" id="gpi:GPICK_04340"/>
<name>A0A0B5BCA7_9BACT</name>
<feature type="transmembrane region" description="Helical" evidence="1">
    <location>
        <begin position="7"/>
        <end position="28"/>
    </location>
</feature>
<dbReference type="EMBL" id="CP009788">
    <property type="protein sequence ID" value="AJE02699.1"/>
    <property type="molecule type" value="Genomic_DNA"/>
</dbReference>
<proteinExistence type="predicted"/>
<reference evidence="2 3" key="1">
    <citation type="journal article" date="2015" name="Genome Announc.">
        <title>Complete Genome of Geobacter pickeringii G13T, a Metal-Reducing Isolate from Sedimentary Kaolin Deposits.</title>
        <authorList>
            <person name="Badalamenti J.P."/>
            <person name="Bond D.R."/>
        </authorList>
    </citation>
    <scope>NUCLEOTIDE SEQUENCE [LARGE SCALE GENOMIC DNA]</scope>
    <source>
        <strain evidence="2 3">G13</strain>
    </source>
</reference>
<evidence type="ECO:0000313" key="2">
    <source>
        <dbReference type="EMBL" id="AJE02699.1"/>
    </source>
</evidence>
<protein>
    <recommendedName>
        <fullName evidence="4">Zinc ribbon domain-containing protein</fullName>
    </recommendedName>
</protein>
<evidence type="ECO:0008006" key="4">
    <source>
        <dbReference type="Google" id="ProtNLM"/>
    </source>
</evidence>
<sequence>MLGSVKPVYLVFLLIIVIPGIVGGMLAANRGRNFIGWSLACAVFPIFLLVIYFEKPIREVEGKFRRCGSCGEYYRWRDPSCKYCGTPPPSA</sequence>
<organism evidence="2 3">
    <name type="scientific">Geobacter pickeringii</name>
    <dbReference type="NCBI Taxonomy" id="345632"/>
    <lineage>
        <taxon>Bacteria</taxon>
        <taxon>Pseudomonadati</taxon>
        <taxon>Thermodesulfobacteriota</taxon>
        <taxon>Desulfuromonadia</taxon>
        <taxon>Geobacterales</taxon>
        <taxon>Geobacteraceae</taxon>
        <taxon>Geobacter</taxon>
    </lineage>
</organism>